<keyword evidence="2" id="KW-1185">Reference proteome</keyword>
<reference evidence="1 2" key="1">
    <citation type="submission" date="2016-10" db="EMBL/GenBank/DDBJ databases">
        <authorList>
            <person name="de Groot N.N."/>
        </authorList>
    </citation>
    <scope>NUCLEOTIDE SEQUENCE [LARGE SCALE GENOMIC DNA]</scope>
    <source>
        <strain evidence="1 2">JCM 11308</strain>
    </source>
</reference>
<protein>
    <recommendedName>
        <fullName evidence="3">DUF2505 domain-containing protein</fullName>
    </recommendedName>
</protein>
<dbReference type="EMBL" id="FNAB01000005">
    <property type="protein sequence ID" value="SDD60389.1"/>
    <property type="molecule type" value="Genomic_DNA"/>
</dbReference>
<dbReference type="Proteomes" id="UP000199417">
    <property type="component" value="Unassembled WGS sequence"/>
</dbReference>
<name>A0A1G6W3J5_9NOCA</name>
<gene>
    <name evidence="1" type="ORF">SAMN05444580_105240</name>
</gene>
<dbReference type="Pfam" id="PF10698">
    <property type="entry name" value="DUF2505"/>
    <property type="match status" value="1"/>
</dbReference>
<dbReference type="RefSeq" id="WP_072842563.1">
    <property type="nucleotide sequence ID" value="NZ_FNAB01000005.1"/>
</dbReference>
<accession>A0A1G6W3J5</accession>
<dbReference type="AlphaFoldDB" id="A0A1G6W3J5"/>
<sequence length="167" mass="17696">MARRILHSCSYRQSVDQVHRALTGEQYWRARLVEVGGDGASFGHLTVGDGTVDVELTQAIPAEHLPSIVTTVRPGDLVITRTETWGPLAGGRATGTFTARVDGVPAALSGTLTLSTDGDGSTVGLDGQVEVKMPLIGGKIESVIAEQVTELLENEDRFTAGWLSSHT</sequence>
<organism evidence="1 2">
    <name type="scientific">Rhodococcus tukisamuensis</name>
    <dbReference type="NCBI Taxonomy" id="168276"/>
    <lineage>
        <taxon>Bacteria</taxon>
        <taxon>Bacillati</taxon>
        <taxon>Actinomycetota</taxon>
        <taxon>Actinomycetes</taxon>
        <taxon>Mycobacteriales</taxon>
        <taxon>Nocardiaceae</taxon>
        <taxon>Rhodococcus</taxon>
    </lineage>
</organism>
<dbReference type="InterPro" id="IPR019639">
    <property type="entry name" value="DUF2505"/>
</dbReference>
<evidence type="ECO:0000313" key="2">
    <source>
        <dbReference type="Proteomes" id="UP000199417"/>
    </source>
</evidence>
<evidence type="ECO:0008006" key="3">
    <source>
        <dbReference type="Google" id="ProtNLM"/>
    </source>
</evidence>
<dbReference type="STRING" id="168276.SAMN05444580_105240"/>
<evidence type="ECO:0000313" key="1">
    <source>
        <dbReference type="EMBL" id="SDD60389.1"/>
    </source>
</evidence>
<proteinExistence type="predicted"/>